<gene>
    <name evidence="6" type="ORF">N475_00335</name>
</gene>
<evidence type="ECO:0000256" key="3">
    <source>
        <dbReference type="PROSITE-ProRule" id="PRU00284"/>
    </source>
</evidence>
<evidence type="ECO:0000313" key="7">
    <source>
        <dbReference type="Proteomes" id="UP000076643"/>
    </source>
</evidence>
<evidence type="ECO:0000256" key="1">
    <source>
        <dbReference type="ARBA" id="ARBA00004370"/>
    </source>
</evidence>
<feature type="transmembrane region" description="Helical" evidence="4">
    <location>
        <begin position="12"/>
        <end position="40"/>
    </location>
</feature>
<dbReference type="PANTHER" id="PTHR32089:SF112">
    <property type="entry name" value="LYSOZYME-LIKE PROTEIN-RELATED"/>
    <property type="match status" value="1"/>
</dbReference>
<dbReference type="Pfam" id="PF00015">
    <property type="entry name" value="MCPsignal"/>
    <property type="match status" value="1"/>
</dbReference>
<evidence type="ECO:0000313" key="6">
    <source>
        <dbReference type="EMBL" id="KZN43059.1"/>
    </source>
</evidence>
<evidence type="ECO:0000256" key="4">
    <source>
        <dbReference type="SAM" id="Phobius"/>
    </source>
</evidence>
<dbReference type="SMART" id="SM00283">
    <property type="entry name" value="MA"/>
    <property type="match status" value="1"/>
</dbReference>
<dbReference type="PROSITE" id="PS50111">
    <property type="entry name" value="CHEMOTAXIS_TRANSDUC_2"/>
    <property type="match status" value="1"/>
</dbReference>
<evidence type="ECO:0000259" key="5">
    <source>
        <dbReference type="PROSITE" id="PS50111"/>
    </source>
</evidence>
<organism evidence="6 7">
    <name type="scientific">Pseudoalteromonas luteoviolacea DSM 6061</name>
    <dbReference type="NCBI Taxonomy" id="1365250"/>
    <lineage>
        <taxon>Bacteria</taxon>
        <taxon>Pseudomonadati</taxon>
        <taxon>Pseudomonadota</taxon>
        <taxon>Gammaproteobacteria</taxon>
        <taxon>Alteromonadales</taxon>
        <taxon>Pseudoalteromonadaceae</taxon>
        <taxon>Pseudoalteromonas</taxon>
    </lineage>
</organism>
<dbReference type="AlphaFoldDB" id="A0A162A2Y8"/>
<dbReference type="Gene3D" id="1.10.287.950">
    <property type="entry name" value="Methyl-accepting chemotaxis protein"/>
    <property type="match status" value="1"/>
</dbReference>
<evidence type="ECO:0000256" key="2">
    <source>
        <dbReference type="ARBA" id="ARBA00023224"/>
    </source>
</evidence>
<protein>
    <recommendedName>
        <fullName evidence="5">Methyl-accepting transducer domain-containing protein</fullName>
    </recommendedName>
</protein>
<comment type="subcellular location">
    <subcellularLocation>
        <location evidence="1">Membrane</location>
    </subcellularLocation>
</comment>
<dbReference type="GO" id="GO:0007165">
    <property type="term" value="P:signal transduction"/>
    <property type="evidence" value="ECO:0007669"/>
    <property type="project" value="UniProtKB-KW"/>
</dbReference>
<dbReference type="GO" id="GO:0016020">
    <property type="term" value="C:membrane"/>
    <property type="evidence" value="ECO:0007669"/>
    <property type="project" value="UniProtKB-SubCell"/>
</dbReference>
<dbReference type="GO" id="GO:0006935">
    <property type="term" value="P:chemotaxis"/>
    <property type="evidence" value="ECO:0007669"/>
    <property type="project" value="UniProtKB-ARBA"/>
</dbReference>
<dbReference type="SUPFAM" id="SSF58104">
    <property type="entry name" value="Methyl-accepting chemotaxis protein (MCP) signaling domain"/>
    <property type="match status" value="1"/>
</dbReference>
<reference evidence="6 7" key="1">
    <citation type="submission" date="2013-07" db="EMBL/GenBank/DDBJ databases">
        <title>Comparative Genomic and Metabolomic Analysis of Twelve Strains of Pseudoalteromonas luteoviolacea.</title>
        <authorList>
            <person name="Vynne N.G."/>
            <person name="Mansson M."/>
            <person name="Gram L."/>
        </authorList>
    </citation>
    <scope>NUCLEOTIDE SEQUENCE [LARGE SCALE GENOMIC DNA]</scope>
    <source>
        <strain evidence="6 7">DSM 6061</strain>
    </source>
</reference>
<keyword evidence="4" id="KW-0812">Transmembrane</keyword>
<dbReference type="InterPro" id="IPR004089">
    <property type="entry name" value="MCPsignal_dom"/>
</dbReference>
<proteinExistence type="predicted"/>
<dbReference type="PANTHER" id="PTHR32089">
    <property type="entry name" value="METHYL-ACCEPTING CHEMOTAXIS PROTEIN MCPB"/>
    <property type="match status" value="1"/>
</dbReference>
<keyword evidence="7" id="KW-1185">Reference proteome</keyword>
<keyword evidence="4" id="KW-1133">Transmembrane helix</keyword>
<accession>A0A162A2Y8</accession>
<name>A0A162A2Y8_9GAMM</name>
<dbReference type="PATRIC" id="fig|1365250.3.peg.920"/>
<keyword evidence="4" id="KW-0472">Membrane</keyword>
<feature type="domain" description="Methyl-accepting transducer" evidence="5">
    <location>
        <begin position="97"/>
        <end position="250"/>
    </location>
</feature>
<dbReference type="RefSeq" id="WP_063357235.1">
    <property type="nucleotide sequence ID" value="NZ_AQHB01000022.1"/>
</dbReference>
<dbReference type="Proteomes" id="UP000076643">
    <property type="component" value="Unassembled WGS sequence"/>
</dbReference>
<sequence length="381" mass="42024">MLLFVSYAMPIIILVTGLFFIDSLIVTIVVSATSALGLLLQKIAFSSQEQSEKEHDLDTVNSAFESQQNLQDDLACLEQLSSVIIPQLIAQVSSARDQTKTSVVNMSGEFSQLVTNISETLDRTNAGNGNSLQEVSETSRDKLNGVLQYIEQTNESQAQMTSTISDLVIKSNELQTMSVDVSKIAEQTNLLALNASIEAARAGENGRGFAVVADEVRSLANSSGETGVRIGQLVESIANAMRSSMDMMNSELEKKQALTDKYRSEINQVVDEWLELSQQMESQAAELHTSNLDIREKISQILVDLQFQDRVDQIQDSVTIALNIMVEEIDQFIASRRECKSAKFNHQRISQELKKTAATNEQRNILSKSGGDDTVDDLTFL</sequence>
<keyword evidence="2 3" id="KW-0807">Transducer</keyword>
<comment type="caution">
    <text evidence="6">The sequence shown here is derived from an EMBL/GenBank/DDBJ whole genome shotgun (WGS) entry which is preliminary data.</text>
</comment>
<dbReference type="EMBL" id="AUYB01000081">
    <property type="protein sequence ID" value="KZN43059.1"/>
    <property type="molecule type" value="Genomic_DNA"/>
</dbReference>